<evidence type="ECO:0000313" key="2">
    <source>
        <dbReference type="EMBL" id="CAF3845670.1"/>
    </source>
</evidence>
<name>A0A819E7I1_9BILA</name>
<gene>
    <name evidence="2" type="ORF">FNK824_LOCUS17625</name>
    <name evidence="1" type="ORF">OTI717_LOCUS20094</name>
</gene>
<evidence type="ECO:0000313" key="1">
    <source>
        <dbReference type="EMBL" id="CAF3832773.1"/>
    </source>
</evidence>
<sequence>VTREEFIDYYSGVSASIDNDMYFDLMMRNAWKL</sequence>
<evidence type="ECO:0000313" key="3">
    <source>
        <dbReference type="Proteomes" id="UP000663874"/>
    </source>
</evidence>
<dbReference type="EMBL" id="CAJOBE010002823">
    <property type="protein sequence ID" value="CAF3845670.1"/>
    <property type="molecule type" value="Genomic_DNA"/>
</dbReference>
<organism evidence="2 3">
    <name type="scientific">Rotaria sordida</name>
    <dbReference type="NCBI Taxonomy" id="392033"/>
    <lineage>
        <taxon>Eukaryota</taxon>
        <taxon>Metazoa</taxon>
        <taxon>Spiralia</taxon>
        <taxon>Gnathifera</taxon>
        <taxon>Rotifera</taxon>
        <taxon>Eurotatoria</taxon>
        <taxon>Bdelloidea</taxon>
        <taxon>Philodinida</taxon>
        <taxon>Philodinidae</taxon>
        <taxon>Rotaria</taxon>
    </lineage>
</organism>
<proteinExistence type="predicted"/>
<accession>A0A819E7I1</accession>
<feature type="non-terminal residue" evidence="2">
    <location>
        <position position="1"/>
    </location>
</feature>
<reference evidence="2" key="1">
    <citation type="submission" date="2021-02" db="EMBL/GenBank/DDBJ databases">
        <authorList>
            <person name="Nowell W R."/>
        </authorList>
    </citation>
    <scope>NUCLEOTIDE SEQUENCE</scope>
</reference>
<dbReference type="Proteomes" id="UP000663823">
    <property type="component" value="Unassembled WGS sequence"/>
</dbReference>
<dbReference type="Proteomes" id="UP000663874">
    <property type="component" value="Unassembled WGS sequence"/>
</dbReference>
<dbReference type="Gene3D" id="1.10.238.10">
    <property type="entry name" value="EF-hand"/>
    <property type="match status" value="1"/>
</dbReference>
<dbReference type="AlphaFoldDB" id="A0A819E7I1"/>
<dbReference type="EMBL" id="CAJOAX010003030">
    <property type="protein sequence ID" value="CAF3832773.1"/>
    <property type="molecule type" value="Genomic_DNA"/>
</dbReference>
<protein>
    <submittedName>
        <fullName evidence="2">Uncharacterized protein</fullName>
    </submittedName>
</protein>
<comment type="caution">
    <text evidence="2">The sequence shown here is derived from an EMBL/GenBank/DDBJ whole genome shotgun (WGS) entry which is preliminary data.</text>
</comment>